<evidence type="ECO:0008006" key="3">
    <source>
        <dbReference type="Google" id="ProtNLM"/>
    </source>
</evidence>
<name>J0ZFJ8_9HYPH</name>
<dbReference type="GO" id="GO:0006355">
    <property type="term" value="P:regulation of DNA-templated transcription"/>
    <property type="evidence" value="ECO:0007669"/>
    <property type="project" value="InterPro"/>
</dbReference>
<evidence type="ECO:0000313" key="1">
    <source>
        <dbReference type="EMBL" id="EJF86828.1"/>
    </source>
</evidence>
<gene>
    <name evidence="1" type="ORF">MCW_00051</name>
</gene>
<dbReference type="AlphaFoldDB" id="J0ZFJ8"/>
<dbReference type="OrthoDB" id="9799097at2"/>
<sequence length="88" mass="10103">MCGHAEIRVWKKVHEILGTLGLTVSDFIQISLTKVVHERGLSFDISVPHAETLETFEKTDRGEDVFMQKILCFCLNSWILNYAFGKLF</sequence>
<protein>
    <recommendedName>
        <fullName evidence="3">RelB/DinJ family addiction module antitoxin</fullName>
    </recommendedName>
</protein>
<reference evidence="1 2" key="1">
    <citation type="submission" date="2012-03" db="EMBL/GenBank/DDBJ databases">
        <title>The Genome Sequence of Bartonella washoensis 085-0475.</title>
        <authorList>
            <consortium name="The Broad Institute Genome Sequencing Platform"/>
            <consortium name="The Broad Institute Genome Sequencing Center for Infectious Disease"/>
            <person name="Feldgarden M."/>
            <person name="Kirby J."/>
            <person name="Kosoy M."/>
            <person name="Birtles R."/>
            <person name="Probert W.S."/>
            <person name="Chiaraviglio L."/>
            <person name="Young S.K."/>
            <person name="Zeng Q."/>
            <person name="Gargeya S."/>
            <person name="Fitzgerald M."/>
            <person name="Haas B."/>
            <person name="Abouelleil A."/>
            <person name="Alvarado L."/>
            <person name="Arachchi H.M."/>
            <person name="Berlin A."/>
            <person name="Chapman S.B."/>
            <person name="Gearin G."/>
            <person name="Goldberg J."/>
            <person name="Griggs A."/>
            <person name="Gujja S."/>
            <person name="Hansen M."/>
            <person name="Heiman D."/>
            <person name="Howarth C."/>
            <person name="Larimer J."/>
            <person name="Lui A."/>
            <person name="MacDonald P.J.P."/>
            <person name="McCowen C."/>
            <person name="Montmayeur A."/>
            <person name="Murphy C."/>
            <person name="Neiman D."/>
            <person name="Pearson M."/>
            <person name="Priest M."/>
            <person name="Roberts A."/>
            <person name="Saif S."/>
            <person name="Shea T."/>
            <person name="Sisk P."/>
            <person name="Stolte C."/>
            <person name="Sykes S."/>
            <person name="Wortman J."/>
            <person name="Nusbaum C."/>
            <person name="Birren B."/>
        </authorList>
    </citation>
    <scope>NUCLEOTIDE SEQUENCE [LARGE SCALE GENOMIC DNA]</scope>
    <source>
        <strain evidence="1 2">085-0475</strain>
    </source>
</reference>
<dbReference type="InterPro" id="IPR013321">
    <property type="entry name" value="Arc_rbn_hlx_hlx"/>
</dbReference>
<dbReference type="HOGENOM" id="CLU_2462833_0_0_5"/>
<comment type="caution">
    <text evidence="1">The sequence shown here is derived from an EMBL/GenBank/DDBJ whole genome shotgun (WGS) entry which is preliminary data.</text>
</comment>
<organism evidence="1 2">
    <name type="scientific">Cardidatus Bartonella washoeensis 085-0475</name>
    <dbReference type="NCBI Taxonomy" id="1094564"/>
    <lineage>
        <taxon>Bacteria</taxon>
        <taxon>Pseudomonadati</taxon>
        <taxon>Pseudomonadota</taxon>
        <taxon>Alphaproteobacteria</taxon>
        <taxon>Hyphomicrobiales</taxon>
        <taxon>Bartonellaceae</taxon>
        <taxon>Bartonella</taxon>
    </lineage>
</organism>
<dbReference type="Gene3D" id="1.10.1220.10">
    <property type="entry name" value="Met repressor-like"/>
    <property type="match status" value="1"/>
</dbReference>
<evidence type="ECO:0000313" key="2">
    <source>
        <dbReference type="Proteomes" id="UP000002646"/>
    </source>
</evidence>
<dbReference type="PATRIC" id="fig|1094564.3.peg.66"/>
<dbReference type="EMBL" id="AILX01000002">
    <property type="protein sequence ID" value="EJF86828.1"/>
    <property type="molecule type" value="Genomic_DNA"/>
</dbReference>
<accession>J0ZFJ8</accession>
<dbReference type="Pfam" id="PF04221">
    <property type="entry name" value="RelB"/>
    <property type="match status" value="1"/>
</dbReference>
<dbReference type="Proteomes" id="UP000002646">
    <property type="component" value="Unassembled WGS sequence"/>
</dbReference>
<dbReference type="InterPro" id="IPR007337">
    <property type="entry name" value="RelB/DinJ"/>
</dbReference>
<proteinExistence type="predicted"/>